<evidence type="ECO:0000313" key="2">
    <source>
        <dbReference type="EMBL" id="KAA2377491.1"/>
    </source>
</evidence>
<name>A0A5B3GV43_9BACT</name>
<organism evidence="2 3">
    <name type="scientific">Alistipes onderdonkii</name>
    <dbReference type="NCBI Taxonomy" id="328813"/>
    <lineage>
        <taxon>Bacteria</taxon>
        <taxon>Pseudomonadati</taxon>
        <taxon>Bacteroidota</taxon>
        <taxon>Bacteroidia</taxon>
        <taxon>Bacteroidales</taxon>
        <taxon>Rikenellaceae</taxon>
        <taxon>Alistipes</taxon>
    </lineage>
</organism>
<dbReference type="RefSeq" id="WP_130065641.1">
    <property type="nucleotide sequence ID" value="NZ_DAWDON010000014.1"/>
</dbReference>
<dbReference type="InterPro" id="IPR032594">
    <property type="entry name" value="DUF4906"/>
</dbReference>
<proteinExistence type="predicted"/>
<dbReference type="Proteomes" id="UP000322940">
    <property type="component" value="Unassembled WGS sequence"/>
</dbReference>
<dbReference type="EMBL" id="VVXH01000010">
    <property type="protein sequence ID" value="KAA2377491.1"/>
    <property type="molecule type" value="Genomic_DNA"/>
</dbReference>
<protein>
    <submittedName>
        <fullName evidence="2">DUF4906 domain-containing protein</fullName>
    </submittedName>
</protein>
<dbReference type="Pfam" id="PF16249">
    <property type="entry name" value="DUF4906"/>
    <property type="match status" value="1"/>
</dbReference>
<dbReference type="AlphaFoldDB" id="A0A5B3GV43"/>
<gene>
    <name evidence="2" type="ORF">F2Y10_10670</name>
</gene>
<reference evidence="2 3" key="1">
    <citation type="journal article" date="2019" name="Nat. Med.">
        <title>A library of human gut bacterial isolates paired with longitudinal multiomics data enables mechanistic microbiome research.</title>
        <authorList>
            <person name="Poyet M."/>
            <person name="Groussin M."/>
            <person name="Gibbons S.M."/>
            <person name="Avila-Pacheco J."/>
            <person name="Jiang X."/>
            <person name="Kearney S.M."/>
            <person name="Perrotta A.R."/>
            <person name="Berdy B."/>
            <person name="Zhao S."/>
            <person name="Lieberman T.D."/>
            <person name="Swanson P.K."/>
            <person name="Smith M."/>
            <person name="Roesemann S."/>
            <person name="Alexander J.E."/>
            <person name="Rich S.A."/>
            <person name="Livny J."/>
            <person name="Vlamakis H."/>
            <person name="Clish C."/>
            <person name="Bullock K."/>
            <person name="Deik A."/>
            <person name="Scott J."/>
            <person name="Pierce K.A."/>
            <person name="Xavier R.J."/>
            <person name="Alm E.J."/>
        </authorList>
    </citation>
    <scope>NUCLEOTIDE SEQUENCE [LARGE SCALE GENOMIC DNA]</scope>
    <source>
        <strain evidence="2 3">BIOML-A266</strain>
    </source>
</reference>
<sequence length="806" mass="88048">MKHIAKIILTGLLLPGLSGCEQPSTSDPKEGNEVSVMLEVLSEQLHTTRAIAESDIDDVNIFIYSATGGLKQHIYASGASHKIDIAPGRYSIYVAANIHQDMGDLSLTRLQSYAITAPTDERTLTMIGSDTFTIDGSGQVLPISLKRHAAKIAYNITVDPAAGDIEISSIQLCSIPDREYLITDLTGPTDPATGFHDSEIRKFPNGSKNANGIFYMLSNRQGDVSSIASQDQKNPDKAPKYASYLCIRGRSGENKVVDFVVYLGSNMTTNFDVLPNEAHTYNITILSDSETDTRITSYLFEFYSSWPRSPYCIPGDYGEFSVRNGNRSDHTFTGKLEVTQGDAASFRYGDGGAWHEGALHDVYIPAKSDTRGDMEYTPALIKKGVNQTLAYRLTITDEQGEAIRFEASQEFANMVRANFQAGTGSVTVNGELAKAAGTNYVLAYCYEDGCTFTAMDGNGYAFDGWYADQAYTQLLSASATYKHAPTKGQDAIYARFALIKQPKVEISCNQQNKNSTYMYNKNTVTMTVTDYSGPVTIKATCAAGGLFTSTTSFSKTVVSGQSFTLDPIVFVPTAVGNISYTIDVTTSTGIKIGSKTVTNNIVATKLTPSISISYDSNTRQMSYKPAYTSTYVYWYGYKTVIARVAFTPALDYPAPIESAQLLKIQLYPTFRAYEITGAEDPGSGQWAPVERTINSPSISGHEFAPINTTYADAQGISYTLTSVNNMSGLDAVDPLLAPYTEGDTMLVLPFTESEAIAAKMTDRTFIKYSFGKDIQPSAIKITKLYNQVDLQFETNFSNIEIKNNLK</sequence>
<accession>A0A5B3GV43</accession>
<comment type="caution">
    <text evidence="2">The sequence shown here is derived from an EMBL/GenBank/DDBJ whole genome shotgun (WGS) entry which is preliminary data.</text>
</comment>
<evidence type="ECO:0000313" key="3">
    <source>
        <dbReference type="Proteomes" id="UP000322940"/>
    </source>
</evidence>
<dbReference type="PROSITE" id="PS51257">
    <property type="entry name" value="PROKAR_LIPOPROTEIN"/>
    <property type="match status" value="1"/>
</dbReference>
<feature type="domain" description="DUF4906" evidence="1">
    <location>
        <begin position="211"/>
        <end position="283"/>
    </location>
</feature>
<evidence type="ECO:0000259" key="1">
    <source>
        <dbReference type="Pfam" id="PF16249"/>
    </source>
</evidence>